<feature type="chain" id="PRO_5046516113" description="Lipoprotein" evidence="2">
    <location>
        <begin position="26"/>
        <end position="196"/>
    </location>
</feature>
<dbReference type="EMBL" id="JBHPEI010000108">
    <property type="protein sequence ID" value="MFC1800294.1"/>
    <property type="molecule type" value="Genomic_DNA"/>
</dbReference>
<proteinExistence type="predicted"/>
<sequence>MKPVKILLSACIVVLLVAGCGQKEAIEEFKSQWIMLKHKPIQKARVGTDAPVSATIEVSEGITAVRLFLYYTAGDAPQEVIQLEFLESGDYFGAVPSQKRGTNVEYYLEARAGRDLVVRVPKDVESPGYAFTYKGTPNQALLVAHIVLRFVALLLFLLCGFLAFRALTHRRVVVDIPRLGFLGTVIFFISAFPLGM</sequence>
<reference evidence="3 4" key="1">
    <citation type="submission" date="2024-09" db="EMBL/GenBank/DDBJ databases">
        <authorList>
            <person name="D'Angelo T."/>
        </authorList>
    </citation>
    <scope>NUCLEOTIDE SEQUENCE [LARGE SCALE GENOMIC DNA]</scope>
    <source>
        <strain evidence="3">SAG AM-311-F02</strain>
    </source>
</reference>
<keyword evidence="1" id="KW-0472">Membrane</keyword>
<feature type="transmembrane region" description="Helical" evidence="1">
    <location>
        <begin position="176"/>
        <end position="195"/>
    </location>
</feature>
<protein>
    <recommendedName>
        <fullName evidence="5">Lipoprotein</fullName>
    </recommendedName>
</protein>
<feature type="signal peptide" evidence="2">
    <location>
        <begin position="1"/>
        <end position="25"/>
    </location>
</feature>
<name>A0ABV6YQH5_UNCEI</name>
<keyword evidence="2" id="KW-0732">Signal</keyword>
<comment type="caution">
    <text evidence="3">The sequence shown here is derived from an EMBL/GenBank/DDBJ whole genome shotgun (WGS) entry which is preliminary data.</text>
</comment>
<evidence type="ECO:0000313" key="4">
    <source>
        <dbReference type="Proteomes" id="UP001594288"/>
    </source>
</evidence>
<keyword evidence="1" id="KW-0812">Transmembrane</keyword>
<evidence type="ECO:0000313" key="3">
    <source>
        <dbReference type="EMBL" id="MFC1800294.1"/>
    </source>
</evidence>
<dbReference type="PROSITE" id="PS51257">
    <property type="entry name" value="PROKAR_LIPOPROTEIN"/>
    <property type="match status" value="1"/>
</dbReference>
<accession>A0ABV6YQH5</accession>
<keyword evidence="1" id="KW-1133">Transmembrane helix</keyword>
<dbReference type="Proteomes" id="UP001594288">
    <property type="component" value="Unassembled WGS sequence"/>
</dbReference>
<gene>
    <name evidence="3" type="ORF">ACFL2Z_05260</name>
</gene>
<organism evidence="3 4">
    <name type="scientific">Eiseniibacteriota bacterium</name>
    <dbReference type="NCBI Taxonomy" id="2212470"/>
    <lineage>
        <taxon>Bacteria</taxon>
        <taxon>Candidatus Eiseniibacteriota</taxon>
    </lineage>
</organism>
<evidence type="ECO:0000256" key="1">
    <source>
        <dbReference type="SAM" id="Phobius"/>
    </source>
</evidence>
<keyword evidence="4" id="KW-1185">Reference proteome</keyword>
<feature type="non-terminal residue" evidence="3">
    <location>
        <position position="196"/>
    </location>
</feature>
<evidence type="ECO:0008006" key="5">
    <source>
        <dbReference type="Google" id="ProtNLM"/>
    </source>
</evidence>
<evidence type="ECO:0000256" key="2">
    <source>
        <dbReference type="SAM" id="SignalP"/>
    </source>
</evidence>
<feature type="transmembrane region" description="Helical" evidence="1">
    <location>
        <begin position="142"/>
        <end position="164"/>
    </location>
</feature>